<organism evidence="2 3">
    <name type="scientific">Alishewanella maricola</name>
    <dbReference type="NCBI Taxonomy" id="2795740"/>
    <lineage>
        <taxon>Bacteria</taxon>
        <taxon>Pseudomonadati</taxon>
        <taxon>Pseudomonadota</taxon>
        <taxon>Gammaproteobacteria</taxon>
        <taxon>Alteromonadales</taxon>
        <taxon>Alteromonadaceae</taxon>
        <taxon>Alishewanella</taxon>
    </lineage>
</organism>
<dbReference type="InterPro" id="IPR046634">
    <property type="entry name" value="DUF6746"/>
</dbReference>
<dbReference type="RefSeq" id="WP_226752036.1">
    <property type="nucleotide sequence ID" value="NZ_JAEINI020000012.1"/>
</dbReference>
<keyword evidence="3" id="KW-1185">Reference proteome</keyword>
<protein>
    <submittedName>
        <fullName evidence="2">Uncharacterized protein</fullName>
    </submittedName>
</protein>
<sequence>MKILVISSFIALCYFPATLVQASDRPAHFSGKAISDVQQASKVLLEKNTELANLLAGELNPTSVTAIHQLTYTLENALALIPNANEQIKAALEEVHLGSEYMDYERVKKNGVTYLQLAKSLTE</sequence>
<dbReference type="Pfam" id="PF20531">
    <property type="entry name" value="DUF6746"/>
    <property type="match status" value="1"/>
</dbReference>
<keyword evidence="1" id="KW-0732">Signal</keyword>
<dbReference type="Proteomes" id="UP000633814">
    <property type="component" value="Unassembled WGS sequence"/>
</dbReference>
<dbReference type="EMBL" id="JAEINI020000012">
    <property type="protein sequence ID" value="MCB5227975.1"/>
    <property type="molecule type" value="Genomic_DNA"/>
</dbReference>
<reference evidence="2 3" key="1">
    <citation type="submission" date="2021-10" db="EMBL/GenBank/DDBJ databases">
        <title>Alishewanella koreense sp. nov. isolated from seawater of southwestern coast in South Korea and the proposal for the reclassification of Rheinheimera perlucida and Rheinheimera tuosuensis as Arsukibacterium perlucida and Arsukibacterium tuosuensis.</title>
        <authorList>
            <person name="Kim K.H."/>
            <person name="Ruan W."/>
            <person name="Kim K.R."/>
            <person name="Baek J.H."/>
            <person name="Jeon C.O."/>
        </authorList>
    </citation>
    <scope>NUCLEOTIDE SEQUENCE [LARGE SCALE GENOMIC DNA]</scope>
    <source>
        <strain evidence="2 3">16-MA</strain>
    </source>
</reference>
<evidence type="ECO:0000313" key="2">
    <source>
        <dbReference type="EMBL" id="MCB5227975.1"/>
    </source>
</evidence>
<evidence type="ECO:0000313" key="3">
    <source>
        <dbReference type="Proteomes" id="UP000633814"/>
    </source>
</evidence>
<feature type="signal peptide" evidence="1">
    <location>
        <begin position="1"/>
        <end position="22"/>
    </location>
</feature>
<comment type="caution">
    <text evidence="2">The sequence shown here is derived from an EMBL/GenBank/DDBJ whole genome shotgun (WGS) entry which is preliminary data.</text>
</comment>
<gene>
    <name evidence="2" type="ORF">JAO78_014245</name>
</gene>
<feature type="chain" id="PRO_5046545118" evidence="1">
    <location>
        <begin position="23"/>
        <end position="123"/>
    </location>
</feature>
<name>A0ABS8C7Q4_9ALTE</name>
<proteinExistence type="predicted"/>
<evidence type="ECO:0000256" key="1">
    <source>
        <dbReference type="SAM" id="SignalP"/>
    </source>
</evidence>
<accession>A0ABS8C7Q4</accession>